<accession>A0AAQ4DWN7</accession>
<protein>
    <recommendedName>
        <fullName evidence="3">Lipocalin</fullName>
    </recommendedName>
</protein>
<dbReference type="AlphaFoldDB" id="A0AAQ4DWN7"/>
<gene>
    <name evidence="1" type="ORF">V5799_006342</name>
</gene>
<dbReference type="SUPFAM" id="SSF50814">
    <property type="entry name" value="Lipocalins"/>
    <property type="match status" value="1"/>
</dbReference>
<name>A0AAQ4DWN7_AMBAM</name>
<keyword evidence="2" id="KW-1185">Reference proteome</keyword>
<dbReference type="Proteomes" id="UP001321473">
    <property type="component" value="Unassembled WGS sequence"/>
</dbReference>
<organism evidence="1 2">
    <name type="scientific">Amblyomma americanum</name>
    <name type="common">Lone star tick</name>
    <dbReference type="NCBI Taxonomy" id="6943"/>
    <lineage>
        <taxon>Eukaryota</taxon>
        <taxon>Metazoa</taxon>
        <taxon>Ecdysozoa</taxon>
        <taxon>Arthropoda</taxon>
        <taxon>Chelicerata</taxon>
        <taxon>Arachnida</taxon>
        <taxon>Acari</taxon>
        <taxon>Parasitiformes</taxon>
        <taxon>Ixodida</taxon>
        <taxon>Ixodoidea</taxon>
        <taxon>Ixodidae</taxon>
        <taxon>Amblyomminae</taxon>
        <taxon>Amblyomma</taxon>
    </lineage>
</organism>
<dbReference type="GO" id="GO:0043176">
    <property type="term" value="F:amine binding"/>
    <property type="evidence" value="ECO:0007669"/>
    <property type="project" value="InterPro"/>
</dbReference>
<dbReference type="InterPro" id="IPR012674">
    <property type="entry name" value="Calycin"/>
</dbReference>
<sequence length="93" mass="10487">MQVLRNSEEANIHISPDVGRLPRVLLGNPKILFADADCFVLQHHVERNGELACTVWVQQPSATTPPESCMREFNTTCKTEKVPIYGPYAFCKK</sequence>
<dbReference type="InterPro" id="IPR002970">
    <property type="entry name" value="Tick_his-bd"/>
</dbReference>
<dbReference type="GO" id="GO:0030682">
    <property type="term" value="P:symbiont-mediated perturbation of host defenses"/>
    <property type="evidence" value="ECO:0007669"/>
    <property type="project" value="InterPro"/>
</dbReference>
<proteinExistence type="predicted"/>
<dbReference type="Gene3D" id="2.40.128.20">
    <property type="match status" value="1"/>
</dbReference>
<evidence type="ECO:0000313" key="1">
    <source>
        <dbReference type="EMBL" id="KAK8766877.1"/>
    </source>
</evidence>
<dbReference type="EMBL" id="JARKHS020025907">
    <property type="protein sequence ID" value="KAK8766877.1"/>
    <property type="molecule type" value="Genomic_DNA"/>
</dbReference>
<evidence type="ECO:0008006" key="3">
    <source>
        <dbReference type="Google" id="ProtNLM"/>
    </source>
</evidence>
<comment type="caution">
    <text evidence="1">The sequence shown here is derived from an EMBL/GenBank/DDBJ whole genome shotgun (WGS) entry which is preliminary data.</text>
</comment>
<dbReference type="Pfam" id="PF02098">
    <property type="entry name" value="His_binding"/>
    <property type="match status" value="1"/>
</dbReference>
<reference evidence="1 2" key="1">
    <citation type="journal article" date="2023" name="Arcadia Sci">
        <title>De novo assembly of a long-read Amblyomma americanum tick genome.</title>
        <authorList>
            <person name="Chou S."/>
            <person name="Poskanzer K.E."/>
            <person name="Rollins M."/>
            <person name="Thuy-Boun P.S."/>
        </authorList>
    </citation>
    <scope>NUCLEOTIDE SEQUENCE [LARGE SCALE GENOMIC DNA]</scope>
    <source>
        <strain evidence="1">F_SG_1</strain>
        <tissue evidence="1">Salivary glands</tissue>
    </source>
</reference>
<evidence type="ECO:0000313" key="2">
    <source>
        <dbReference type="Proteomes" id="UP001321473"/>
    </source>
</evidence>